<gene>
    <name evidence="2" type="ORF">L207DRAFT_586725</name>
</gene>
<protein>
    <submittedName>
        <fullName evidence="2">Uncharacterized protein</fullName>
    </submittedName>
</protein>
<organism evidence="2 3">
    <name type="scientific">Hyaloscypha variabilis (strain UAMH 11265 / GT02V1 / F)</name>
    <name type="common">Meliniomyces variabilis</name>
    <dbReference type="NCBI Taxonomy" id="1149755"/>
    <lineage>
        <taxon>Eukaryota</taxon>
        <taxon>Fungi</taxon>
        <taxon>Dikarya</taxon>
        <taxon>Ascomycota</taxon>
        <taxon>Pezizomycotina</taxon>
        <taxon>Leotiomycetes</taxon>
        <taxon>Helotiales</taxon>
        <taxon>Hyaloscyphaceae</taxon>
        <taxon>Hyaloscypha</taxon>
        <taxon>Hyaloscypha variabilis</taxon>
    </lineage>
</organism>
<dbReference type="EMBL" id="KZ613950">
    <property type="protein sequence ID" value="PMD37049.1"/>
    <property type="molecule type" value="Genomic_DNA"/>
</dbReference>
<accession>A0A2J6REW2</accession>
<dbReference type="AlphaFoldDB" id="A0A2J6REW2"/>
<dbReference type="Proteomes" id="UP000235786">
    <property type="component" value="Unassembled WGS sequence"/>
</dbReference>
<keyword evidence="3" id="KW-1185">Reference proteome</keyword>
<sequence>METGLTGYTIALAVSNMGFIRDLIEDDVLERRERDDEDGIVEDDTLARRERDEEEDIVQEEEYDNERAEIDDEERLRALREREWIDREDY</sequence>
<feature type="compositionally biased region" description="Acidic residues" evidence="1">
    <location>
        <begin position="52"/>
        <end position="72"/>
    </location>
</feature>
<evidence type="ECO:0000313" key="3">
    <source>
        <dbReference type="Proteomes" id="UP000235786"/>
    </source>
</evidence>
<evidence type="ECO:0000256" key="1">
    <source>
        <dbReference type="SAM" id="MobiDB-lite"/>
    </source>
</evidence>
<reference evidence="2 3" key="1">
    <citation type="submission" date="2016-04" db="EMBL/GenBank/DDBJ databases">
        <title>A degradative enzymes factory behind the ericoid mycorrhizal symbiosis.</title>
        <authorList>
            <consortium name="DOE Joint Genome Institute"/>
            <person name="Martino E."/>
            <person name="Morin E."/>
            <person name="Grelet G."/>
            <person name="Kuo A."/>
            <person name="Kohler A."/>
            <person name="Daghino S."/>
            <person name="Barry K."/>
            <person name="Choi C."/>
            <person name="Cichocki N."/>
            <person name="Clum A."/>
            <person name="Copeland A."/>
            <person name="Hainaut M."/>
            <person name="Haridas S."/>
            <person name="Labutti K."/>
            <person name="Lindquist E."/>
            <person name="Lipzen A."/>
            <person name="Khouja H.-R."/>
            <person name="Murat C."/>
            <person name="Ohm R."/>
            <person name="Olson A."/>
            <person name="Spatafora J."/>
            <person name="Veneault-Fourrey C."/>
            <person name="Henrissat B."/>
            <person name="Grigoriev I."/>
            <person name="Martin F."/>
            <person name="Perotto S."/>
        </authorList>
    </citation>
    <scope>NUCLEOTIDE SEQUENCE [LARGE SCALE GENOMIC DNA]</scope>
    <source>
        <strain evidence="2 3">F</strain>
    </source>
</reference>
<name>A0A2J6REW2_HYAVF</name>
<feature type="compositionally biased region" description="Acidic residues" evidence="1">
    <location>
        <begin position="35"/>
        <end position="44"/>
    </location>
</feature>
<feature type="region of interest" description="Disordered" evidence="1">
    <location>
        <begin position="33"/>
        <end position="72"/>
    </location>
</feature>
<proteinExistence type="predicted"/>
<evidence type="ECO:0000313" key="2">
    <source>
        <dbReference type="EMBL" id="PMD37049.1"/>
    </source>
</evidence>